<reference evidence="14 15" key="1">
    <citation type="submission" date="2024-02" db="EMBL/GenBank/DDBJ databases">
        <title>Chromosome-scale genome assembly of the rough periwinkle Littorina saxatilis.</title>
        <authorList>
            <person name="De Jode A."/>
            <person name="Faria R."/>
            <person name="Formenti G."/>
            <person name="Sims Y."/>
            <person name="Smith T.P."/>
            <person name="Tracey A."/>
            <person name="Wood J.M.D."/>
            <person name="Zagrodzka Z.B."/>
            <person name="Johannesson K."/>
            <person name="Butlin R.K."/>
            <person name="Leder E.H."/>
        </authorList>
    </citation>
    <scope>NUCLEOTIDE SEQUENCE [LARGE SCALE GENOMIC DNA]</scope>
    <source>
        <strain evidence="14">Snail1</strain>
        <tissue evidence="14">Muscle</tissue>
    </source>
</reference>
<keyword evidence="6" id="KW-0007">Acetylation</keyword>
<gene>
    <name evidence="14" type="ORF">V1264_018334</name>
</gene>
<evidence type="ECO:0000256" key="5">
    <source>
        <dbReference type="ARBA" id="ARBA00022884"/>
    </source>
</evidence>
<dbReference type="Proteomes" id="UP001374579">
    <property type="component" value="Unassembled WGS sequence"/>
</dbReference>
<keyword evidence="4" id="KW-0949">S-adenosyl-L-methionine</keyword>
<comment type="catalytic activity">
    <reaction evidence="7">
        <text>guanosine(18) in tRNA + S-adenosyl-L-methionine = 2'-O-methylguanosine(18) in tRNA + S-adenosyl-L-homocysteine + H(+)</text>
        <dbReference type="Rhea" id="RHEA:20077"/>
        <dbReference type="Rhea" id="RHEA-COMP:10190"/>
        <dbReference type="Rhea" id="RHEA-COMP:10192"/>
        <dbReference type="ChEBI" id="CHEBI:15378"/>
        <dbReference type="ChEBI" id="CHEBI:57856"/>
        <dbReference type="ChEBI" id="CHEBI:59789"/>
        <dbReference type="ChEBI" id="CHEBI:74269"/>
        <dbReference type="ChEBI" id="CHEBI:74445"/>
        <dbReference type="EC" id="2.1.1.34"/>
    </reaction>
    <physiologicalReaction direction="left-to-right" evidence="7">
        <dbReference type="Rhea" id="RHEA:20078"/>
    </physiologicalReaction>
</comment>
<evidence type="ECO:0000313" key="14">
    <source>
        <dbReference type="EMBL" id="KAK7103439.1"/>
    </source>
</evidence>
<dbReference type="InterPro" id="IPR016024">
    <property type="entry name" value="ARM-type_fold"/>
</dbReference>
<feature type="domain" description="TARBP1" evidence="13">
    <location>
        <begin position="256"/>
        <end position="386"/>
    </location>
</feature>
<keyword evidence="5" id="KW-0694">RNA-binding</keyword>
<comment type="caution">
    <text evidence="14">The sequence shown here is derived from an EMBL/GenBank/DDBJ whole genome shotgun (WGS) entry which is preliminary data.</text>
</comment>
<dbReference type="InterPro" id="IPR045330">
    <property type="entry name" value="TRM3/TARBP1"/>
</dbReference>
<dbReference type="InterPro" id="IPR029026">
    <property type="entry name" value="tRNA_m1G_MTases_N"/>
</dbReference>
<evidence type="ECO:0000256" key="8">
    <source>
        <dbReference type="ARBA" id="ARBA00093361"/>
    </source>
</evidence>
<dbReference type="InterPro" id="IPR044748">
    <property type="entry name" value="Trm3/TARBP1_C"/>
</dbReference>
<accession>A0AAN9BDY4</accession>
<dbReference type="Pfam" id="PF00588">
    <property type="entry name" value="SpoU_methylase"/>
    <property type="match status" value="1"/>
</dbReference>
<evidence type="ECO:0000256" key="4">
    <source>
        <dbReference type="ARBA" id="ARBA00022691"/>
    </source>
</evidence>
<evidence type="ECO:0000256" key="11">
    <source>
        <dbReference type="ARBA" id="ARBA00093656"/>
    </source>
</evidence>
<dbReference type="InterPro" id="IPR029028">
    <property type="entry name" value="Alpha/beta_knot_MTases"/>
</dbReference>
<feature type="domain" description="tRNA/rRNA methyltransferase SpoU type" evidence="12">
    <location>
        <begin position="1439"/>
        <end position="1580"/>
    </location>
</feature>
<evidence type="ECO:0000256" key="6">
    <source>
        <dbReference type="ARBA" id="ARBA00022990"/>
    </source>
</evidence>
<dbReference type="SUPFAM" id="SSF48371">
    <property type="entry name" value="ARM repeat"/>
    <property type="match status" value="2"/>
</dbReference>
<keyword evidence="2" id="KW-0489">Methyltransferase</keyword>
<evidence type="ECO:0000256" key="9">
    <source>
        <dbReference type="ARBA" id="ARBA00093594"/>
    </source>
</evidence>
<dbReference type="EMBL" id="JBAMIC010000008">
    <property type="protein sequence ID" value="KAK7103439.1"/>
    <property type="molecule type" value="Genomic_DNA"/>
</dbReference>
<keyword evidence="3" id="KW-0808">Transferase</keyword>
<dbReference type="EC" id="2.1.1.34" evidence="9"/>
<dbReference type="Pfam" id="PF25050">
    <property type="entry name" value="TARBP1"/>
    <property type="match status" value="1"/>
</dbReference>
<evidence type="ECO:0000256" key="10">
    <source>
        <dbReference type="ARBA" id="ARBA00093636"/>
    </source>
</evidence>
<dbReference type="GO" id="GO:0141100">
    <property type="term" value="F:tRNA (guanine(18)-2'-O)-methyltransferase activity"/>
    <property type="evidence" value="ECO:0007669"/>
    <property type="project" value="UniProtKB-EC"/>
</dbReference>
<evidence type="ECO:0000256" key="2">
    <source>
        <dbReference type="ARBA" id="ARBA00022603"/>
    </source>
</evidence>
<dbReference type="PANTHER" id="PTHR12029">
    <property type="entry name" value="RNA METHYLTRANSFERASE"/>
    <property type="match status" value="1"/>
</dbReference>
<dbReference type="FunFam" id="3.40.1280.10:FF:000010">
    <property type="entry name" value="probable methyltransferase TARBP1"/>
    <property type="match status" value="1"/>
</dbReference>
<evidence type="ECO:0000259" key="13">
    <source>
        <dbReference type="Pfam" id="PF25050"/>
    </source>
</evidence>
<proteinExistence type="inferred from homology"/>
<protein>
    <recommendedName>
        <fullName evidence="10">tRNA (guanosine(18)-2'-O)-methyltransferase TARBP1</fullName>
        <ecNumber evidence="9">2.1.1.34</ecNumber>
    </recommendedName>
    <alternativeName>
        <fullName evidence="11">TAR RNA-binding protein 1</fullName>
    </alternativeName>
</protein>
<dbReference type="SUPFAM" id="SSF75217">
    <property type="entry name" value="alpha/beta knot"/>
    <property type="match status" value="1"/>
</dbReference>
<comment type="function">
    <text evidence="8">S-adenosyl-L-methionine-dependent 2'-O-ribose methyltransferase that catalyzes the formation of 2'-O-methylguanosine at position 18 (Gm18) in a subset of tRNA. Selectively mediates Gm18 methylation of tRNAGln-TTG/CTG and tRNASer-TGA/GCT. Gm18 modification can enhance the stability of modified tRNAs.</text>
</comment>
<dbReference type="CDD" id="cd18091">
    <property type="entry name" value="SpoU-like_TRM3-like"/>
    <property type="match status" value="1"/>
</dbReference>
<comment type="similarity">
    <text evidence="1">Belongs to the class IV-like SAM-binding methyltransferase superfamily. RNA methyltransferase TrmH family.</text>
</comment>
<evidence type="ECO:0000256" key="7">
    <source>
        <dbReference type="ARBA" id="ARBA00093266"/>
    </source>
</evidence>
<dbReference type="InterPro" id="IPR056921">
    <property type="entry name" value="TARBP1_dom"/>
</dbReference>
<dbReference type="GO" id="GO:0003723">
    <property type="term" value="F:RNA binding"/>
    <property type="evidence" value="ECO:0007669"/>
    <property type="project" value="UniProtKB-KW"/>
</dbReference>
<dbReference type="PANTHER" id="PTHR12029:SF11">
    <property type="entry name" value="METHYLTRANSFERASE TARBP1-RELATED"/>
    <property type="match status" value="1"/>
</dbReference>
<dbReference type="InterPro" id="IPR001537">
    <property type="entry name" value="SpoU_MeTrfase"/>
</dbReference>
<name>A0AAN9BDY4_9CAEN</name>
<evidence type="ECO:0000259" key="12">
    <source>
        <dbReference type="Pfam" id="PF00588"/>
    </source>
</evidence>
<dbReference type="Gene3D" id="3.40.1280.10">
    <property type="match status" value="1"/>
</dbReference>
<evidence type="ECO:0000256" key="1">
    <source>
        <dbReference type="ARBA" id="ARBA00007228"/>
    </source>
</evidence>
<evidence type="ECO:0000256" key="3">
    <source>
        <dbReference type="ARBA" id="ARBA00022679"/>
    </source>
</evidence>
<organism evidence="14 15">
    <name type="scientific">Littorina saxatilis</name>
    <dbReference type="NCBI Taxonomy" id="31220"/>
    <lineage>
        <taxon>Eukaryota</taxon>
        <taxon>Metazoa</taxon>
        <taxon>Spiralia</taxon>
        <taxon>Lophotrochozoa</taxon>
        <taxon>Mollusca</taxon>
        <taxon>Gastropoda</taxon>
        <taxon>Caenogastropoda</taxon>
        <taxon>Littorinimorpha</taxon>
        <taxon>Littorinoidea</taxon>
        <taxon>Littorinidae</taxon>
        <taxon>Littorina</taxon>
    </lineage>
</organism>
<sequence length="1594" mass="180723">MSGSGKETNIIAGLNTVIDVDLQQTIKRVKNDLLNDNTPFGFDLFKKHSQSLRTLQELIDVAPETGTDEEKVKGERNAVEGLISDVCLPFLRSFAPSYDGRADLFAALLNICDMTLVCLKRSSQEMIVKVLELCLQSLIAYHRECSRHSDSGSDQALDILCALELLCTTLEVPSLPHNNQNDELYHRIFSAALSILSHLEEKTANRLISFVIVRLIQQQTRERNVYLQETWKLVEADVHAHDKGKRKLSTRNLQQHLTMMCSMANFFFPLTSETVSPDVRQCQAFWELVQLGLYHENPAIRKRSAYLLKRIIDTCEKSDVDFNPPDLSSGASSLPYFWWSKKQQERLSKVWEDALLLLETLDEKQTHVIKPILPRMQTLLDASKKENGSVLLHTSWIVTILMRAFSHESVFIVRWASDTVLFMDFTAVPFMEQGQLQFLTQQLLGFLQDLKLYQRPDGSPAGSCTSVGTGLKQFFANVCKSLESKQQKVEFVEHVLSVLVKDNWSSVPLVFITQGVSCISPDAILGQQALITVREIVNISLTSLENIFRGAIECFMTKTVLSLLDKDAVSVDEFMETLAVLERDESLQRGTQLWSTVVSWLLTAATEKDRSTWSWSAMEKTLTAMVDSYLTVSTDATGSPLAETGRVTKIARFVALMSDCEYKMKQNKMDNRGKEDGKPLLTATVLKAVDVVNNINVRVYMPVLKADRAIFLLLSCAKELGKGKNGMQDPSQKELCDLVHGCWNELLTFVEKRTLLGKQESEQDHVDLDLVIFYADAVKTLGELLPVGAGVNGLTKAVDACTKVMDTSSTASPLQQVAALSLLSAVAQVVGTELRREARAHNSVKSEGLQDLSNKLWKLFSTMSLDCDIFTGHTGGSSAHQGRHVCQYMMSLWQCLRVLLTHKPGVREASLVLHAALEAFSVSSGECDMPIMHCLELVMPELLQGVDHHAKVIQVIRIAWGKVYEEIKSWSFWLKMEAYVNMTLQKPLLVLMDEEDVELGVYMNEVLERFFEVGQEKAGMLNLVIARLCQLWAEPEGIALATKMVSTIVDACMFGTVHKKAERLCLDVYMYIETLKENCSVNEILSSSSKNDVYVRLAAINFLSSLKPGVAEHKRLAMAVLEEGWKRYEELYQMSTFRQFTNSLPHLHKHRAVQIFPVLDQFIGKDLCLDFCKQTWDALVLECHPSVRQNLEWLLMRLVHRYPQELLPFLWKCFDQFSDKRNISLISLLHIVTRVGPELPVDLREDFYMEAIPLVMPWTMAHHFNTRLHGQAAIYKLWGQCQEMKLKARQYKVVESCVKFLNENGNSSAVLGKLMGNYFYSHFNFLRDYSMETMFYTLPRLACLCDIEWMHPDLFHQLDASWQINGDSHLMPLYNESKTLAACEPGPWKMKATTESFEDTETTDGDVQKKIIPWRLMTPDSSAEQEYSHRRKGRNQDGLVLVTSLINKIPNLGGLCRTSEIFGVSEFVIGNLSYTDDRMFQTLSVTAEKWIPITEVQFFRLGEFLEEKKRESYTLVGVEQTANSVDLTKYKFPKKTLLVLGNEKEGIPPDILQQLDVCVEIPQQGIIRSLNVHVSGALLVWEYTRQQMENSDAE</sequence>
<keyword evidence="15" id="KW-1185">Reference proteome</keyword>
<evidence type="ECO:0000313" key="15">
    <source>
        <dbReference type="Proteomes" id="UP001374579"/>
    </source>
</evidence>
<dbReference type="GO" id="GO:0030488">
    <property type="term" value="P:tRNA methylation"/>
    <property type="evidence" value="ECO:0007669"/>
    <property type="project" value="InterPro"/>
</dbReference>